<dbReference type="Proteomes" id="UP000613743">
    <property type="component" value="Unassembled WGS sequence"/>
</dbReference>
<dbReference type="EMBL" id="BMPZ01000001">
    <property type="protein sequence ID" value="GGI67342.1"/>
    <property type="molecule type" value="Genomic_DNA"/>
</dbReference>
<protein>
    <submittedName>
        <fullName evidence="1">Uncharacterized protein</fullName>
    </submittedName>
</protein>
<dbReference type="AlphaFoldDB" id="A0A917JJI8"/>
<keyword evidence="2" id="KW-1185">Reference proteome</keyword>
<sequence>MTLLLYLTDAFLTNLETTNNEKMKDNTWLKAYPIDMFEEKFKLIFAIKKNSNPKTKFKRI</sequence>
<gene>
    <name evidence="1" type="ORF">GCM10009332_00570</name>
</gene>
<proteinExistence type="predicted"/>
<evidence type="ECO:0000313" key="1">
    <source>
        <dbReference type="EMBL" id="GGI67342.1"/>
    </source>
</evidence>
<evidence type="ECO:0000313" key="2">
    <source>
        <dbReference type="Proteomes" id="UP000613743"/>
    </source>
</evidence>
<reference evidence="1" key="1">
    <citation type="journal article" date="2014" name="Int. J. Syst. Evol. Microbiol.">
        <title>Complete genome sequence of Corynebacterium casei LMG S-19264T (=DSM 44701T), isolated from a smear-ripened cheese.</title>
        <authorList>
            <consortium name="US DOE Joint Genome Institute (JGI-PGF)"/>
            <person name="Walter F."/>
            <person name="Albersmeier A."/>
            <person name="Kalinowski J."/>
            <person name="Ruckert C."/>
        </authorList>
    </citation>
    <scope>NUCLEOTIDE SEQUENCE</scope>
    <source>
        <strain evidence="1">JCM 30804</strain>
    </source>
</reference>
<comment type="caution">
    <text evidence="1">The sequence shown here is derived from an EMBL/GenBank/DDBJ whole genome shotgun (WGS) entry which is preliminary data.</text>
</comment>
<organism evidence="1 2">
    <name type="scientific">Shewanella gelidii</name>
    <dbReference type="NCBI Taxonomy" id="1642821"/>
    <lineage>
        <taxon>Bacteria</taxon>
        <taxon>Pseudomonadati</taxon>
        <taxon>Pseudomonadota</taxon>
        <taxon>Gammaproteobacteria</taxon>
        <taxon>Alteromonadales</taxon>
        <taxon>Shewanellaceae</taxon>
        <taxon>Shewanella</taxon>
    </lineage>
</organism>
<reference evidence="1" key="2">
    <citation type="submission" date="2020-09" db="EMBL/GenBank/DDBJ databases">
        <authorList>
            <person name="Sun Q."/>
            <person name="Ohkuma M."/>
        </authorList>
    </citation>
    <scope>NUCLEOTIDE SEQUENCE</scope>
    <source>
        <strain evidence="1">JCM 30804</strain>
    </source>
</reference>
<accession>A0A917JJI8</accession>
<name>A0A917JJI8_9GAMM</name>